<dbReference type="RefSeq" id="WP_220748772.1">
    <property type="nucleotide sequence ID" value="NZ_BPFH01000003.1"/>
</dbReference>
<evidence type="ECO:0000259" key="2">
    <source>
        <dbReference type="PROSITE" id="PS50828"/>
    </source>
</evidence>
<gene>
    <name evidence="3" type="ORF">JANAI62_18950</name>
</gene>
<dbReference type="EMBL" id="BPFH01000003">
    <property type="protein sequence ID" value="GIT95272.1"/>
    <property type="molecule type" value="Genomic_DNA"/>
</dbReference>
<feature type="domain" description="Smr" evidence="2">
    <location>
        <begin position="101"/>
        <end position="191"/>
    </location>
</feature>
<dbReference type="SMART" id="SM00463">
    <property type="entry name" value="SMR"/>
    <property type="match status" value="1"/>
</dbReference>
<sequence>MKRRRLSPEDRDLWQRYTKTADRLAESRAAPVPEAPTPPVPNPVAPRRIDPFKLGAQARPQTSTHALAPSISEQVAAAPLRMDAKAHKRMKAGKLRPEGKLDLHGMTLATAQPALTRFVMAAHADGKRLILVVTGKGKSKPSQTVMPNRLGVLKHQVPMWLTMAPLSSVVLQVTEANRSHGGTGAYYVYLRRAR</sequence>
<protein>
    <submittedName>
        <fullName evidence="3">DNA mismatch repair protein MutS</fullName>
    </submittedName>
</protein>
<dbReference type="InterPro" id="IPR036063">
    <property type="entry name" value="Smr_dom_sf"/>
</dbReference>
<feature type="compositionally biased region" description="Pro residues" evidence="1">
    <location>
        <begin position="33"/>
        <end position="44"/>
    </location>
</feature>
<dbReference type="Proteomes" id="UP000786693">
    <property type="component" value="Unassembled WGS sequence"/>
</dbReference>
<keyword evidence="4" id="KW-1185">Reference proteome</keyword>
<evidence type="ECO:0000313" key="4">
    <source>
        <dbReference type="Proteomes" id="UP000786693"/>
    </source>
</evidence>
<feature type="region of interest" description="Disordered" evidence="1">
    <location>
        <begin position="22"/>
        <end position="48"/>
    </location>
</feature>
<accession>A0ABQ4NLI1</accession>
<comment type="caution">
    <text evidence="3">The sequence shown here is derived from an EMBL/GenBank/DDBJ whole genome shotgun (WGS) entry which is preliminary data.</text>
</comment>
<dbReference type="PANTHER" id="PTHR35562:SF2">
    <property type="entry name" value="DNA ENDONUCLEASE SMRA-RELATED"/>
    <property type="match status" value="1"/>
</dbReference>
<reference evidence="3 4" key="1">
    <citation type="submission" date="2021-05" db="EMBL/GenBank/DDBJ databases">
        <title>Bacteria Genome sequencing.</title>
        <authorList>
            <person name="Takabe Y."/>
            <person name="Nakajima Y."/>
            <person name="Suzuki S."/>
            <person name="Shiozaki T."/>
        </authorList>
    </citation>
    <scope>NUCLEOTIDE SEQUENCE [LARGE SCALE GENOMIC DNA]</scope>
    <source>
        <strain evidence="3 4">AI_62</strain>
    </source>
</reference>
<dbReference type="Gene3D" id="3.30.1370.110">
    <property type="match status" value="1"/>
</dbReference>
<evidence type="ECO:0000256" key="1">
    <source>
        <dbReference type="SAM" id="MobiDB-lite"/>
    </source>
</evidence>
<dbReference type="SUPFAM" id="SSF160443">
    <property type="entry name" value="SMR domain-like"/>
    <property type="match status" value="1"/>
</dbReference>
<name>A0ABQ4NLI1_9RHOB</name>
<proteinExistence type="predicted"/>
<dbReference type="PROSITE" id="PS50828">
    <property type="entry name" value="SMR"/>
    <property type="match status" value="1"/>
</dbReference>
<dbReference type="InterPro" id="IPR002625">
    <property type="entry name" value="Smr_dom"/>
</dbReference>
<dbReference type="Pfam" id="PF01713">
    <property type="entry name" value="Smr"/>
    <property type="match status" value="1"/>
</dbReference>
<organism evidence="3 4">
    <name type="scientific">Jannaschia pagri</name>
    <dbReference type="NCBI Taxonomy" id="2829797"/>
    <lineage>
        <taxon>Bacteria</taxon>
        <taxon>Pseudomonadati</taxon>
        <taxon>Pseudomonadota</taxon>
        <taxon>Alphaproteobacteria</taxon>
        <taxon>Rhodobacterales</taxon>
        <taxon>Roseobacteraceae</taxon>
        <taxon>Jannaschia</taxon>
    </lineage>
</organism>
<dbReference type="PANTHER" id="PTHR35562">
    <property type="entry name" value="DNA ENDONUCLEASE SMRA-RELATED"/>
    <property type="match status" value="1"/>
</dbReference>
<evidence type="ECO:0000313" key="3">
    <source>
        <dbReference type="EMBL" id="GIT95272.1"/>
    </source>
</evidence>